<dbReference type="Proteomes" id="UP001279734">
    <property type="component" value="Unassembled WGS sequence"/>
</dbReference>
<proteinExistence type="predicted"/>
<dbReference type="EMBL" id="BSYO01000024">
    <property type="protein sequence ID" value="GMH22231.1"/>
    <property type="molecule type" value="Genomic_DNA"/>
</dbReference>
<organism evidence="2 3">
    <name type="scientific">Nepenthes gracilis</name>
    <name type="common">Slender pitcher plant</name>
    <dbReference type="NCBI Taxonomy" id="150966"/>
    <lineage>
        <taxon>Eukaryota</taxon>
        <taxon>Viridiplantae</taxon>
        <taxon>Streptophyta</taxon>
        <taxon>Embryophyta</taxon>
        <taxon>Tracheophyta</taxon>
        <taxon>Spermatophyta</taxon>
        <taxon>Magnoliopsida</taxon>
        <taxon>eudicotyledons</taxon>
        <taxon>Gunneridae</taxon>
        <taxon>Pentapetalae</taxon>
        <taxon>Caryophyllales</taxon>
        <taxon>Nepenthaceae</taxon>
        <taxon>Nepenthes</taxon>
    </lineage>
</organism>
<feature type="compositionally biased region" description="Polar residues" evidence="1">
    <location>
        <begin position="18"/>
        <end position="43"/>
    </location>
</feature>
<evidence type="ECO:0000313" key="2">
    <source>
        <dbReference type="EMBL" id="GMH22231.1"/>
    </source>
</evidence>
<comment type="caution">
    <text evidence="2">The sequence shown here is derived from an EMBL/GenBank/DDBJ whole genome shotgun (WGS) entry which is preliminary data.</text>
</comment>
<evidence type="ECO:0000313" key="3">
    <source>
        <dbReference type="Proteomes" id="UP001279734"/>
    </source>
</evidence>
<sequence>MASKATRGTNGTGCPPFTASQNINSPTNIKNEEGCSSQRNIGTVGTWPNHADHRHKQDSSERLCSKLDLSMARPKNRTLLDRQLRDGANQ</sequence>
<feature type="compositionally biased region" description="Basic and acidic residues" evidence="1">
    <location>
        <begin position="78"/>
        <end position="90"/>
    </location>
</feature>
<feature type="compositionally biased region" description="Basic and acidic residues" evidence="1">
    <location>
        <begin position="55"/>
        <end position="65"/>
    </location>
</feature>
<keyword evidence="3" id="KW-1185">Reference proteome</keyword>
<gene>
    <name evidence="2" type="ORF">Nepgr_024074</name>
</gene>
<dbReference type="AlphaFoldDB" id="A0AAD3Y044"/>
<protein>
    <submittedName>
        <fullName evidence="2">Uncharacterized protein</fullName>
    </submittedName>
</protein>
<feature type="region of interest" description="Disordered" evidence="1">
    <location>
        <begin position="1"/>
        <end position="90"/>
    </location>
</feature>
<name>A0AAD3Y044_NEPGR</name>
<accession>A0AAD3Y044</accession>
<evidence type="ECO:0000256" key="1">
    <source>
        <dbReference type="SAM" id="MobiDB-lite"/>
    </source>
</evidence>
<reference evidence="2" key="1">
    <citation type="submission" date="2023-05" db="EMBL/GenBank/DDBJ databases">
        <title>Nepenthes gracilis genome sequencing.</title>
        <authorList>
            <person name="Fukushima K."/>
        </authorList>
    </citation>
    <scope>NUCLEOTIDE SEQUENCE</scope>
    <source>
        <strain evidence="2">SING2019-196</strain>
    </source>
</reference>